<feature type="transmembrane region" description="Helical" evidence="6">
    <location>
        <begin position="185"/>
        <end position="203"/>
    </location>
</feature>
<evidence type="ECO:0000256" key="6">
    <source>
        <dbReference type="SAM" id="Phobius"/>
    </source>
</evidence>
<dbReference type="InterPro" id="IPR020846">
    <property type="entry name" value="MFS_dom"/>
</dbReference>
<evidence type="ECO:0000313" key="8">
    <source>
        <dbReference type="EMBL" id="KAH9844489.1"/>
    </source>
</evidence>
<feature type="transmembrane region" description="Helical" evidence="6">
    <location>
        <begin position="152"/>
        <end position="173"/>
    </location>
</feature>
<reference evidence="8 9" key="1">
    <citation type="journal article" date="2018" name="IMA Fungus">
        <title>IMA Genome-F 10: Nine draft genome sequences of Claviceps purpurea s.lat., including C. arundinis, C. humidiphila, and C. cf. spartinae, pseudomolecules for the pitch canker pathogen Fusarium circinatum, draft genome of Davidsoniella eucalypti, Grosmannia galeiformis, Quambalaria eucalypti, and Teratosphaeria destructans.</title>
        <authorList>
            <person name="Wingfield B.D."/>
            <person name="Liu M."/>
            <person name="Nguyen H.D."/>
            <person name="Lane F.A."/>
            <person name="Morgan S.W."/>
            <person name="De Vos L."/>
            <person name="Wilken P.M."/>
            <person name="Duong T.A."/>
            <person name="Aylward J."/>
            <person name="Coetzee M.P."/>
            <person name="Dadej K."/>
            <person name="De Beer Z.W."/>
            <person name="Findlay W."/>
            <person name="Havenga M."/>
            <person name="Kolarik M."/>
            <person name="Menzies J.G."/>
            <person name="Naidoo K."/>
            <person name="Pochopski O."/>
            <person name="Shoukouhi P."/>
            <person name="Santana Q.C."/>
            <person name="Seifert K.A."/>
            <person name="Soal N."/>
            <person name="Steenkamp E.T."/>
            <person name="Tatham C.T."/>
            <person name="van der Nest M.A."/>
            <person name="Wingfield M.J."/>
        </authorList>
    </citation>
    <scope>NUCLEOTIDE SEQUENCE [LARGE SCALE GENOMIC DNA]</scope>
    <source>
        <strain evidence="8">CMW44962</strain>
    </source>
</reference>
<feature type="transmembrane region" description="Helical" evidence="6">
    <location>
        <begin position="209"/>
        <end position="231"/>
    </location>
</feature>
<dbReference type="AlphaFoldDB" id="A0A9W7W5Y3"/>
<dbReference type="PANTHER" id="PTHR23502">
    <property type="entry name" value="MAJOR FACILITATOR SUPERFAMILY"/>
    <property type="match status" value="1"/>
</dbReference>
<feature type="transmembrane region" description="Helical" evidence="6">
    <location>
        <begin position="123"/>
        <end position="140"/>
    </location>
</feature>
<keyword evidence="3 6" id="KW-1133">Transmembrane helix</keyword>
<feature type="transmembrane region" description="Helical" evidence="6">
    <location>
        <begin position="367"/>
        <end position="386"/>
    </location>
</feature>
<feature type="domain" description="Major facilitator superfamily (MFS) profile" evidence="7">
    <location>
        <begin position="57"/>
        <end position="491"/>
    </location>
</feature>
<dbReference type="InterPro" id="IPR011701">
    <property type="entry name" value="MFS"/>
</dbReference>
<keyword evidence="2 6" id="KW-0812">Transmembrane</keyword>
<evidence type="ECO:0000256" key="1">
    <source>
        <dbReference type="ARBA" id="ARBA00004141"/>
    </source>
</evidence>
<feature type="transmembrane region" description="Helical" evidence="6">
    <location>
        <begin position="325"/>
        <end position="347"/>
    </location>
</feature>
<feature type="transmembrane region" description="Helical" evidence="6">
    <location>
        <begin position="398"/>
        <end position="418"/>
    </location>
</feature>
<feature type="transmembrane region" description="Helical" evidence="6">
    <location>
        <begin position="470"/>
        <end position="493"/>
    </location>
</feature>
<dbReference type="Pfam" id="PF07690">
    <property type="entry name" value="MFS_1"/>
    <property type="match status" value="1"/>
</dbReference>
<dbReference type="Gene3D" id="1.20.1250.20">
    <property type="entry name" value="MFS general substrate transporter like domains"/>
    <property type="match status" value="1"/>
</dbReference>
<keyword evidence="9" id="KW-1185">Reference proteome</keyword>
<dbReference type="OrthoDB" id="268400at2759"/>
<evidence type="ECO:0000256" key="5">
    <source>
        <dbReference type="SAM" id="MobiDB-lite"/>
    </source>
</evidence>
<dbReference type="PANTHER" id="PTHR23502:SF160">
    <property type="entry name" value="MAJOR FACILITATOR SUPERFAMILY (MFS) PROFILE DOMAIN-CONTAINING PROTEIN-RELATED"/>
    <property type="match status" value="1"/>
</dbReference>
<feature type="transmembrane region" description="Helical" evidence="6">
    <location>
        <begin position="284"/>
        <end position="305"/>
    </location>
</feature>
<sequence length="504" mass="56181">MAHHAGITKKMSAESRLEMAEAGVQKPSDDGKAPRFPEPSPDPNDPLNWLPSEKLTTYITICLFSFIANINGSNFTVAIVALEKEFHTTSTRATFLVGFNVLMFGLGNILWVPLMRVLGKRPVYLLALSLFVAANAWSARATSWGSLLGGRMVSGFGAAAADATVPSVVSDMFFADERGHRMMSFHFALASGIFLGPLINAWIVQLHGWRWSCDFLAIAGGVVLLLAFFLVRETQFYGDRQDPDRLVPDRRRWYEWWSVSIGYNNDRPVQRFLRTFWDILRMSVYPPVFWVGCLVGLFVGWTIVVQVTASQLFLKPPYSWRLGDVGIFSIAGWLGIVLSFYFGGRLIDFIAYRGRNHNDMPEPQRRLPALLIPALLAPVGLIIYGQCMAHKTVWVGQAFAYAMHSFGFTAVSNIAVTYAVDCYQALSGEALVTVFVIRNVIAVVCSFYSNVWIQQDGLSAVFGTMAGLEWALMAVAVPVYVFSSRILAFTDTYGPQKRLKERRG</sequence>
<comment type="caution">
    <text evidence="8">The sequence shown here is derived from an EMBL/GenBank/DDBJ whole genome shotgun (WGS) entry which is preliminary data.</text>
</comment>
<dbReference type="PROSITE" id="PS50850">
    <property type="entry name" value="MFS"/>
    <property type="match status" value="1"/>
</dbReference>
<dbReference type="GO" id="GO:0005886">
    <property type="term" value="C:plasma membrane"/>
    <property type="evidence" value="ECO:0007669"/>
    <property type="project" value="TreeGrafter"/>
</dbReference>
<dbReference type="InterPro" id="IPR036259">
    <property type="entry name" value="MFS_trans_sf"/>
</dbReference>
<feature type="region of interest" description="Disordered" evidence="5">
    <location>
        <begin position="1"/>
        <end position="47"/>
    </location>
</feature>
<dbReference type="EMBL" id="RIBY02000335">
    <property type="protein sequence ID" value="KAH9844489.1"/>
    <property type="molecule type" value="Genomic_DNA"/>
</dbReference>
<gene>
    <name evidence="8" type="ORF">Tdes44962_MAKER01523</name>
</gene>
<dbReference type="SUPFAM" id="SSF103473">
    <property type="entry name" value="MFS general substrate transporter"/>
    <property type="match status" value="1"/>
</dbReference>
<dbReference type="PRINTS" id="PR01036">
    <property type="entry name" value="TCRTETB"/>
</dbReference>
<dbReference type="Proteomes" id="UP001138500">
    <property type="component" value="Unassembled WGS sequence"/>
</dbReference>
<comment type="subcellular location">
    <subcellularLocation>
        <location evidence="1">Membrane</location>
        <topology evidence="1">Multi-pass membrane protein</topology>
    </subcellularLocation>
</comment>
<organism evidence="8 9">
    <name type="scientific">Teratosphaeria destructans</name>
    <dbReference type="NCBI Taxonomy" id="418781"/>
    <lineage>
        <taxon>Eukaryota</taxon>
        <taxon>Fungi</taxon>
        <taxon>Dikarya</taxon>
        <taxon>Ascomycota</taxon>
        <taxon>Pezizomycotina</taxon>
        <taxon>Dothideomycetes</taxon>
        <taxon>Dothideomycetidae</taxon>
        <taxon>Mycosphaerellales</taxon>
        <taxon>Teratosphaeriaceae</taxon>
        <taxon>Teratosphaeria</taxon>
    </lineage>
</organism>
<evidence type="ECO:0000256" key="3">
    <source>
        <dbReference type="ARBA" id="ARBA00022989"/>
    </source>
</evidence>
<dbReference type="GO" id="GO:0022857">
    <property type="term" value="F:transmembrane transporter activity"/>
    <property type="evidence" value="ECO:0007669"/>
    <property type="project" value="InterPro"/>
</dbReference>
<evidence type="ECO:0000313" key="9">
    <source>
        <dbReference type="Proteomes" id="UP001138500"/>
    </source>
</evidence>
<evidence type="ECO:0000259" key="7">
    <source>
        <dbReference type="PROSITE" id="PS50850"/>
    </source>
</evidence>
<name>A0A9W7W5Y3_9PEZI</name>
<protein>
    <submittedName>
        <fullName evidence="8">Polyamine transporter</fullName>
    </submittedName>
</protein>
<proteinExistence type="predicted"/>
<evidence type="ECO:0000256" key="4">
    <source>
        <dbReference type="ARBA" id="ARBA00023136"/>
    </source>
</evidence>
<feature type="transmembrane region" description="Helical" evidence="6">
    <location>
        <begin position="58"/>
        <end position="81"/>
    </location>
</feature>
<reference evidence="8 9" key="2">
    <citation type="journal article" date="2021" name="Curr. Genet.">
        <title>Genetic response to nitrogen starvation in the aggressive Eucalyptus foliar pathogen Teratosphaeria destructans.</title>
        <authorList>
            <person name="Havenga M."/>
            <person name="Wingfield B.D."/>
            <person name="Wingfield M.J."/>
            <person name="Dreyer L.L."/>
            <person name="Roets F."/>
            <person name="Aylward J."/>
        </authorList>
    </citation>
    <scope>NUCLEOTIDE SEQUENCE [LARGE SCALE GENOMIC DNA]</scope>
    <source>
        <strain evidence="8">CMW44962</strain>
    </source>
</reference>
<feature type="transmembrane region" description="Helical" evidence="6">
    <location>
        <begin position="93"/>
        <end position="111"/>
    </location>
</feature>
<accession>A0A9W7W5Y3</accession>
<keyword evidence="4 6" id="KW-0472">Membrane</keyword>
<evidence type="ECO:0000256" key="2">
    <source>
        <dbReference type="ARBA" id="ARBA00022692"/>
    </source>
</evidence>
<feature type="transmembrane region" description="Helical" evidence="6">
    <location>
        <begin position="430"/>
        <end position="450"/>
    </location>
</feature>